<dbReference type="InterPro" id="IPR013094">
    <property type="entry name" value="AB_hydrolase_3"/>
</dbReference>
<name>A0A087CYG3_9BIFI</name>
<keyword evidence="6" id="KW-1185">Reference proteome</keyword>
<evidence type="ECO:0000256" key="1">
    <source>
        <dbReference type="ARBA" id="ARBA00010515"/>
    </source>
</evidence>
<dbReference type="InterPro" id="IPR029058">
    <property type="entry name" value="AB_hydrolase_fold"/>
</dbReference>
<keyword evidence="2" id="KW-0378">Hydrolase</keyword>
<dbReference type="PANTHER" id="PTHR48081">
    <property type="entry name" value="AB HYDROLASE SUPERFAMILY PROTEIN C4A8.06C"/>
    <property type="match status" value="1"/>
</dbReference>
<evidence type="ECO:0000259" key="4">
    <source>
        <dbReference type="Pfam" id="PF07859"/>
    </source>
</evidence>
<dbReference type="Proteomes" id="UP000028984">
    <property type="component" value="Unassembled WGS sequence"/>
</dbReference>
<comment type="similarity">
    <text evidence="1">Belongs to the 'GDXG' lipolytic enzyme family.</text>
</comment>
<dbReference type="InterPro" id="IPR050300">
    <property type="entry name" value="GDXG_lipolytic_enzyme"/>
</dbReference>
<evidence type="ECO:0000313" key="6">
    <source>
        <dbReference type="Proteomes" id="UP000028984"/>
    </source>
</evidence>
<dbReference type="EMBL" id="JGZK01000001">
    <property type="protein sequence ID" value="KFI88313.1"/>
    <property type="molecule type" value="Genomic_DNA"/>
</dbReference>
<dbReference type="Gene3D" id="3.40.50.1820">
    <property type="entry name" value="alpha/beta hydrolase"/>
    <property type="match status" value="1"/>
</dbReference>
<dbReference type="GO" id="GO:0016787">
    <property type="term" value="F:hydrolase activity"/>
    <property type="evidence" value="ECO:0007669"/>
    <property type="project" value="UniProtKB-KW"/>
</dbReference>
<dbReference type="Pfam" id="PF07859">
    <property type="entry name" value="Abhydrolase_3"/>
    <property type="match status" value="1"/>
</dbReference>
<dbReference type="RefSeq" id="WP_052381966.1">
    <property type="nucleotide sequence ID" value="NZ_JGZK01000001.1"/>
</dbReference>
<comment type="caution">
    <text evidence="5">The sequence shown here is derived from an EMBL/GenBank/DDBJ whole genome shotgun (WGS) entry which is preliminary data.</text>
</comment>
<proteinExistence type="inferred from homology"/>
<evidence type="ECO:0000256" key="3">
    <source>
        <dbReference type="PROSITE-ProRule" id="PRU10038"/>
    </source>
</evidence>
<dbReference type="PROSITE" id="PS01174">
    <property type="entry name" value="LIPASE_GDXG_SER"/>
    <property type="match status" value="1"/>
</dbReference>
<feature type="active site" evidence="3">
    <location>
        <position position="178"/>
    </location>
</feature>
<reference evidence="5 6" key="1">
    <citation type="submission" date="2014-03" db="EMBL/GenBank/DDBJ databases">
        <title>Genomics of Bifidobacteria.</title>
        <authorList>
            <person name="Ventura M."/>
            <person name="Milani C."/>
            <person name="Lugli G.A."/>
        </authorList>
    </citation>
    <scope>NUCLEOTIDE SEQUENCE [LARGE SCALE GENOMIC DNA]</scope>
    <source>
        <strain evidence="5 6">DSM 23975</strain>
    </source>
</reference>
<dbReference type="AlphaFoldDB" id="A0A087CYG3"/>
<protein>
    <submittedName>
        <fullName evidence="5">Esterase/lipase-like protein</fullName>
    </submittedName>
</protein>
<gene>
    <name evidence="5" type="ORF">BREU_0421</name>
</gene>
<accession>A0A087CYG3</accession>
<sequence length="355" mass="38474">MSGMIDKDINRIRQWTPVDEDLDGIDANVREVAVQTRKNFGFGVDYTRCEVWSDPEGVDVYADVPYLPDGNGSTAQGKAHCLDVYLPHDARLRGGCSLPVIVDIHGGGFVYGYKDLNRNFGTNLAAQGFVVFSLGYRLAPTVDFVGQLADVLQGLNWVKNHLADYPADPDAIFIAGDSAGATLAEYAISVLKSSEMANAFGFGGGTDVPVPDIDPKGAVFFSGLFDVDGLVHYEGDTSILPYLDAMGGTFFDSTVERVPADMLTARGLAASGLMPPTLLTTSSDDFLEHESLFFAGHLRRNGVVCEIYDLVPEKGLTLGHIFPVGQTWLPESLSVLQEIKRFVYGLIPPHFHTTT</sequence>
<organism evidence="5 6">
    <name type="scientific">Bifidobacterium reuteri DSM 23975</name>
    <dbReference type="NCBI Taxonomy" id="1437610"/>
    <lineage>
        <taxon>Bacteria</taxon>
        <taxon>Bacillati</taxon>
        <taxon>Actinomycetota</taxon>
        <taxon>Actinomycetes</taxon>
        <taxon>Bifidobacteriales</taxon>
        <taxon>Bifidobacteriaceae</taxon>
        <taxon>Bifidobacterium</taxon>
    </lineage>
</organism>
<dbReference type="InterPro" id="IPR033140">
    <property type="entry name" value="Lipase_GDXG_put_SER_AS"/>
</dbReference>
<evidence type="ECO:0000313" key="5">
    <source>
        <dbReference type="EMBL" id="KFI88313.1"/>
    </source>
</evidence>
<dbReference type="STRING" id="1437610.BREU_0421"/>
<evidence type="ECO:0000256" key="2">
    <source>
        <dbReference type="ARBA" id="ARBA00022801"/>
    </source>
</evidence>
<dbReference type="SUPFAM" id="SSF53474">
    <property type="entry name" value="alpha/beta-Hydrolases"/>
    <property type="match status" value="1"/>
</dbReference>
<dbReference type="eggNOG" id="COG0657">
    <property type="taxonomic scope" value="Bacteria"/>
</dbReference>
<feature type="domain" description="Alpha/beta hydrolase fold-3" evidence="4">
    <location>
        <begin position="101"/>
        <end position="308"/>
    </location>
</feature>